<organism evidence="3 4">
    <name type="scientific">Rickenella mellea</name>
    <dbReference type="NCBI Taxonomy" id="50990"/>
    <lineage>
        <taxon>Eukaryota</taxon>
        <taxon>Fungi</taxon>
        <taxon>Dikarya</taxon>
        <taxon>Basidiomycota</taxon>
        <taxon>Agaricomycotina</taxon>
        <taxon>Agaricomycetes</taxon>
        <taxon>Hymenochaetales</taxon>
        <taxon>Rickenellaceae</taxon>
        <taxon>Rickenella</taxon>
    </lineage>
</organism>
<gene>
    <name evidence="3" type="ORF">BD410DRAFT_845549</name>
</gene>
<feature type="transmembrane region" description="Helical" evidence="1">
    <location>
        <begin position="396"/>
        <end position="422"/>
    </location>
</feature>
<keyword evidence="1" id="KW-1133">Transmembrane helix</keyword>
<dbReference type="VEuPathDB" id="FungiDB:BD410DRAFT_845549"/>
<keyword evidence="4" id="KW-1185">Reference proteome</keyword>
<dbReference type="AlphaFoldDB" id="A0A4Y7PHP4"/>
<keyword evidence="1" id="KW-0812">Transmembrane</keyword>
<dbReference type="PANTHER" id="PTHR35043">
    <property type="entry name" value="TRANSCRIPTION FACTOR DOMAIN-CONTAINING PROTEIN"/>
    <property type="match status" value="1"/>
</dbReference>
<feature type="transmembrane region" description="Helical" evidence="1">
    <location>
        <begin position="319"/>
        <end position="340"/>
    </location>
</feature>
<feature type="transmembrane region" description="Helical" evidence="1">
    <location>
        <begin position="347"/>
        <end position="372"/>
    </location>
</feature>
<evidence type="ECO:0000313" key="4">
    <source>
        <dbReference type="Proteomes" id="UP000294933"/>
    </source>
</evidence>
<feature type="signal peptide" evidence="2">
    <location>
        <begin position="1"/>
        <end position="19"/>
    </location>
</feature>
<protein>
    <submittedName>
        <fullName evidence="3">Uncharacterized protein</fullName>
    </submittedName>
</protein>
<evidence type="ECO:0000256" key="1">
    <source>
        <dbReference type="SAM" id="Phobius"/>
    </source>
</evidence>
<keyword evidence="1" id="KW-0472">Membrane</keyword>
<dbReference type="EMBL" id="ML170295">
    <property type="protein sequence ID" value="TDL15013.1"/>
    <property type="molecule type" value="Genomic_DNA"/>
</dbReference>
<accession>A0A4Y7PHP4</accession>
<sequence length="442" mass="49522">MSVALALYYLSGRLGGVQALPLANIDRRTTSTCDDINNCRTTSDIVWSCLTTIFTCTWVAIHPNIPAPYESSFEIGLKRFGIVLMALIAPELVIMWAMRQWLVSRRLAREHEAQGWTQTHGFFALMGGFMLIDGDGKALYTLSPKKLDELAKEGKVKFPTITKREIEDKSKGDAISKGFVIIQTGWFVLQCIARGIEHLPIMELELVTLAFAVLNLATYTMWWNKPQNVDCPAQVYLMDAISRHSQDCVVGDVPGILERIRRTMRQQSEELDHCKGPRGLNMLLLPFINMGAPVIRDENRTDISFYAGETLFEADTAQLVSAAIAVGFGALHCIAWSFPFPSQEKKILWRTCSVAITCLPVYIIPLGLLAHYSNGLLVRRDDNFARVVAKKLCSGLWLVFLILAIIYIASRAILLIEAFILLKSLPLGAFRTVQWTNFIPHV</sequence>
<dbReference type="OrthoDB" id="9451547at2759"/>
<evidence type="ECO:0000313" key="3">
    <source>
        <dbReference type="EMBL" id="TDL15013.1"/>
    </source>
</evidence>
<reference evidence="3 4" key="1">
    <citation type="submission" date="2018-06" db="EMBL/GenBank/DDBJ databases">
        <title>A transcriptomic atlas of mushroom development highlights an independent origin of complex multicellularity.</title>
        <authorList>
            <consortium name="DOE Joint Genome Institute"/>
            <person name="Krizsan K."/>
            <person name="Almasi E."/>
            <person name="Merenyi Z."/>
            <person name="Sahu N."/>
            <person name="Viragh M."/>
            <person name="Koszo T."/>
            <person name="Mondo S."/>
            <person name="Kiss B."/>
            <person name="Balint B."/>
            <person name="Kues U."/>
            <person name="Barry K."/>
            <person name="Hegedus J.C."/>
            <person name="Henrissat B."/>
            <person name="Johnson J."/>
            <person name="Lipzen A."/>
            <person name="Ohm R."/>
            <person name="Nagy I."/>
            <person name="Pangilinan J."/>
            <person name="Yan J."/>
            <person name="Xiong Y."/>
            <person name="Grigoriev I.V."/>
            <person name="Hibbett D.S."/>
            <person name="Nagy L.G."/>
        </authorList>
    </citation>
    <scope>NUCLEOTIDE SEQUENCE [LARGE SCALE GENOMIC DNA]</scope>
    <source>
        <strain evidence="3 4">SZMC22713</strain>
    </source>
</reference>
<dbReference type="Proteomes" id="UP000294933">
    <property type="component" value="Unassembled WGS sequence"/>
</dbReference>
<dbReference type="STRING" id="50990.A0A4Y7PHP4"/>
<name>A0A4Y7PHP4_9AGAM</name>
<feature type="transmembrane region" description="Helical" evidence="1">
    <location>
        <begin position="80"/>
        <end position="98"/>
    </location>
</feature>
<dbReference type="PANTHER" id="PTHR35043:SF7">
    <property type="entry name" value="TRANSCRIPTION FACTOR DOMAIN-CONTAINING PROTEIN"/>
    <property type="match status" value="1"/>
</dbReference>
<keyword evidence="2" id="KW-0732">Signal</keyword>
<proteinExistence type="predicted"/>
<evidence type="ECO:0000256" key="2">
    <source>
        <dbReference type="SAM" id="SignalP"/>
    </source>
</evidence>
<feature type="chain" id="PRO_5021388398" evidence="2">
    <location>
        <begin position="20"/>
        <end position="442"/>
    </location>
</feature>